<dbReference type="PANTHER" id="PTHR37523">
    <property type="entry name" value="METALLOPHOSPHOESTERASE"/>
    <property type="match status" value="1"/>
</dbReference>
<dbReference type="OrthoDB" id="50367at2157"/>
<evidence type="ECO:0000313" key="2">
    <source>
        <dbReference type="EMBL" id="RSN75215.1"/>
    </source>
</evidence>
<dbReference type="AlphaFoldDB" id="A0A3R9PFS7"/>
<name>A0A3R9PFS7_9CREN</name>
<reference evidence="3 5" key="2">
    <citation type="journal article" date="2019" name="Nat. Microbiol.">
        <title>Wide diversity of methane and short-chain alkane metabolisms in uncultured archaea.</title>
        <authorList>
            <person name="Borrel G."/>
            <person name="Adam P.S."/>
            <person name="McKay L.J."/>
            <person name="Chen L.X."/>
            <person name="Sierra-Garcia I.N."/>
            <person name="Sieber C.M."/>
            <person name="Letourneur Q."/>
            <person name="Ghozlane A."/>
            <person name="Andersen G.L."/>
            <person name="Li W.J."/>
            <person name="Hallam S.J."/>
            <person name="Muyzer G."/>
            <person name="de Oliveira V.M."/>
            <person name="Inskeep W.P."/>
            <person name="Banfield J.F."/>
            <person name="Gribaldo S."/>
        </authorList>
    </citation>
    <scope>NUCLEOTIDE SEQUENCE [LARGE SCALE GENOMIC DNA]</scope>
    <source>
        <strain evidence="3">NM4</strain>
    </source>
</reference>
<organism evidence="2 4">
    <name type="scientific">Candidatus Methanodesulfokora washburnensis</name>
    <dbReference type="NCBI Taxonomy" id="2478471"/>
    <lineage>
        <taxon>Archaea</taxon>
        <taxon>Thermoproteota</taxon>
        <taxon>Candidatus Korarchaeia</taxon>
        <taxon>Candidatus Korarchaeia incertae sedis</taxon>
        <taxon>Candidatus Methanodesulfokora</taxon>
    </lineage>
</organism>
<dbReference type="Pfam" id="PF00149">
    <property type="entry name" value="Metallophos"/>
    <property type="match status" value="1"/>
</dbReference>
<evidence type="ECO:0000259" key="1">
    <source>
        <dbReference type="Pfam" id="PF00149"/>
    </source>
</evidence>
<dbReference type="PANTHER" id="PTHR37523:SF1">
    <property type="entry name" value="CALCINEURIN-LIKE PHOSPHOESTERASE DOMAIN-CONTAINING PROTEIN"/>
    <property type="match status" value="1"/>
</dbReference>
<protein>
    <submittedName>
        <fullName evidence="2">Phosphoesterase</fullName>
    </submittedName>
</protein>
<dbReference type="Proteomes" id="UP000316217">
    <property type="component" value="Unassembled WGS sequence"/>
</dbReference>
<accession>A0A3R9PFS7</accession>
<feature type="domain" description="Calcineurin-like phosphoesterase" evidence="1">
    <location>
        <begin position="117"/>
        <end position="275"/>
    </location>
</feature>
<dbReference type="Gene3D" id="3.60.21.10">
    <property type="match status" value="1"/>
</dbReference>
<gene>
    <name evidence="2" type="ORF">D6D85_06755</name>
    <name evidence="3" type="ORF">EF810_05955</name>
</gene>
<dbReference type="RefSeq" id="WP_125671263.1">
    <property type="nucleotide sequence ID" value="NZ_RCOS01000077.1"/>
</dbReference>
<dbReference type="InterPro" id="IPR004843">
    <property type="entry name" value="Calcineurin-like_PHP"/>
</dbReference>
<dbReference type="EMBL" id="RXII01000091">
    <property type="protein sequence ID" value="RZN60316.1"/>
    <property type="molecule type" value="Genomic_DNA"/>
</dbReference>
<dbReference type="SUPFAM" id="SSF56300">
    <property type="entry name" value="Metallo-dependent phosphatases"/>
    <property type="match status" value="1"/>
</dbReference>
<comment type="caution">
    <text evidence="2">The sequence shown here is derived from an EMBL/GenBank/DDBJ whole genome shotgun (WGS) entry which is preliminary data.</text>
</comment>
<dbReference type="InterPro" id="IPR029052">
    <property type="entry name" value="Metallo-depent_PP-like"/>
</dbReference>
<proteinExistence type="predicted"/>
<keyword evidence="4" id="KW-1185">Reference proteome</keyword>
<dbReference type="Proteomes" id="UP000277582">
    <property type="component" value="Unassembled WGS sequence"/>
</dbReference>
<dbReference type="EMBL" id="RCOS01000077">
    <property type="protein sequence ID" value="RSN75215.1"/>
    <property type="molecule type" value="Genomic_DNA"/>
</dbReference>
<sequence>MTIRMFFAADIHGNTMVWRKWLNAVNVYKANVIILAGDLTGKAIVPIFDKGNSYEAEVMGKKYTAKSKDELEALKERIEGISYYYIVLTPQEAQEIAADPKKQEKLFEQVMVERLRKWLDLLTEKVDLKNVTAIVMPGNDDERYIDETIKSYEDRGVIYPLDKTVEITYGYKIISHEYVNPTPWNTPREAPEDKLEKILREKIEKSGEKDFSKVLFNFHCPPYDTKLDLAPKLDKNLKPVYVGGKPLMVHVGSKAVRKLEEEYQPLMGLHGHIHESYASDKIGRTIVVNPGSEYTEGLLRGFIIEFEPDGLKNYWKIEG</sequence>
<evidence type="ECO:0000313" key="4">
    <source>
        <dbReference type="Proteomes" id="UP000277582"/>
    </source>
</evidence>
<evidence type="ECO:0000313" key="3">
    <source>
        <dbReference type="EMBL" id="RZN60316.1"/>
    </source>
</evidence>
<evidence type="ECO:0000313" key="5">
    <source>
        <dbReference type="Proteomes" id="UP000316217"/>
    </source>
</evidence>
<dbReference type="GO" id="GO:0016787">
    <property type="term" value="F:hydrolase activity"/>
    <property type="evidence" value="ECO:0007669"/>
    <property type="project" value="InterPro"/>
</dbReference>
<reference evidence="2 4" key="1">
    <citation type="submission" date="2018-10" db="EMBL/GenBank/DDBJ databases">
        <title>Co-occurring genomic capacity for anaerobic methane metabolism and dissimilatory sulfite reduction discovered in the Korarchaeota.</title>
        <authorList>
            <person name="Mckay L.J."/>
            <person name="Dlakic M."/>
            <person name="Fields M.W."/>
            <person name="Delmont T.O."/>
            <person name="Eren A.M."/>
            <person name="Jay Z.J."/>
            <person name="Klingelsmith K.B."/>
            <person name="Rusch D.B."/>
            <person name="Inskeep W.P."/>
        </authorList>
    </citation>
    <scope>NUCLEOTIDE SEQUENCE [LARGE SCALE GENOMIC DNA]</scope>
    <source>
        <strain evidence="2 4">MDKW</strain>
    </source>
</reference>